<keyword evidence="3" id="KW-1185">Reference proteome</keyword>
<evidence type="ECO:0000256" key="1">
    <source>
        <dbReference type="SAM" id="MobiDB-lite"/>
    </source>
</evidence>
<evidence type="ECO:0000313" key="3">
    <source>
        <dbReference type="Proteomes" id="UP000050864"/>
    </source>
</evidence>
<sequence>MQDNIIQIIPADGWVAVFEENGEESAQTLVCFAIVEEAGKRAVRPMLANGKVISLADTLPNFVRVEELEAFEEEDEEEEDEEEGDEEEEDEEEEEEEEA</sequence>
<proteinExistence type="predicted"/>
<dbReference type="PATRIC" id="fig|405444.3.peg.2112"/>
<dbReference type="EMBL" id="LDJI01000028">
    <property type="protein sequence ID" value="KRG62778.1"/>
    <property type="molecule type" value="Genomic_DNA"/>
</dbReference>
<dbReference type="Proteomes" id="UP000050864">
    <property type="component" value="Unassembled WGS sequence"/>
</dbReference>
<gene>
    <name evidence="2" type="ORF">ABB26_15025</name>
</gene>
<evidence type="ECO:0000313" key="2">
    <source>
        <dbReference type="EMBL" id="KRG62778.1"/>
    </source>
</evidence>
<organism evidence="2 3">
    <name type="scientific">Stenotrophomonas humi</name>
    <dbReference type="NCBI Taxonomy" id="405444"/>
    <lineage>
        <taxon>Bacteria</taxon>
        <taxon>Pseudomonadati</taxon>
        <taxon>Pseudomonadota</taxon>
        <taxon>Gammaproteobacteria</taxon>
        <taxon>Lysobacterales</taxon>
        <taxon>Lysobacteraceae</taxon>
        <taxon>Stenotrophomonas</taxon>
    </lineage>
</organism>
<comment type="caution">
    <text evidence="2">The sequence shown here is derived from an EMBL/GenBank/DDBJ whole genome shotgun (WGS) entry which is preliminary data.</text>
</comment>
<protein>
    <submittedName>
        <fullName evidence="2">Uncharacterized protein</fullName>
    </submittedName>
</protein>
<feature type="region of interest" description="Disordered" evidence="1">
    <location>
        <begin position="69"/>
        <end position="99"/>
    </location>
</feature>
<dbReference type="STRING" id="405444.ABB26_15025"/>
<name>A0A0R0C8F5_9GAMM</name>
<accession>A0A0R0C8F5</accession>
<reference evidence="2 3" key="1">
    <citation type="submission" date="2015-05" db="EMBL/GenBank/DDBJ databases">
        <title>Genome sequencing and analysis of members of genus Stenotrophomonas.</title>
        <authorList>
            <person name="Patil P.P."/>
            <person name="Midha S."/>
            <person name="Patil P.B."/>
        </authorList>
    </citation>
    <scope>NUCLEOTIDE SEQUENCE [LARGE SCALE GENOMIC DNA]</scope>
    <source>
        <strain evidence="2 3">DSM 18929</strain>
    </source>
</reference>
<dbReference type="RefSeq" id="WP_057635513.1">
    <property type="nucleotide sequence ID" value="NZ_LDJI01000028.1"/>
</dbReference>
<dbReference type="AlphaFoldDB" id="A0A0R0C8F5"/>